<evidence type="ECO:0000313" key="2">
    <source>
        <dbReference type="WBParaSite" id="JU765_v2.g4182.t2"/>
    </source>
</evidence>
<sequence>MIMNFKNIKRLINLAYSPKFLLATNTATMCTIYGIADGIVQMIEKDAFSKNVDFSRIFRVSSIGIIHGPMNHYWYKFLDKTIISGSSSILVGKKVFADLSISPFFTSTFIAGISFLEGKSMIESLSEYRNKFFQVLSLDFCVWPIAQTFNFLFLPTSFRVLFIKHSKNIDNLQTDL</sequence>
<dbReference type="Proteomes" id="UP000887576">
    <property type="component" value="Unplaced"/>
</dbReference>
<evidence type="ECO:0000313" key="1">
    <source>
        <dbReference type="Proteomes" id="UP000887576"/>
    </source>
</evidence>
<name>A0AC34R7X4_9BILA</name>
<dbReference type="WBParaSite" id="JU765_v2.g4182.t2">
    <property type="protein sequence ID" value="JU765_v2.g4182.t2"/>
    <property type="gene ID" value="JU765_v2.g4182"/>
</dbReference>
<protein>
    <submittedName>
        <fullName evidence="2">Serine--tRNA ligase</fullName>
    </submittedName>
</protein>
<proteinExistence type="predicted"/>
<accession>A0AC34R7X4</accession>
<reference evidence="2" key="1">
    <citation type="submission" date="2022-11" db="UniProtKB">
        <authorList>
            <consortium name="WormBaseParasite"/>
        </authorList>
    </citation>
    <scope>IDENTIFICATION</scope>
</reference>
<organism evidence="1 2">
    <name type="scientific">Panagrolaimus sp. JU765</name>
    <dbReference type="NCBI Taxonomy" id="591449"/>
    <lineage>
        <taxon>Eukaryota</taxon>
        <taxon>Metazoa</taxon>
        <taxon>Ecdysozoa</taxon>
        <taxon>Nematoda</taxon>
        <taxon>Chromadorea</taxon>
        <taxon>Rhabditida</taxon>
        <taxon>Tylenchina</taxon>
        <taxon>Panagrolaimomorpha</taxon>
        <taxon>Panagrolaimoidea</taxon>
        <taxon>Panagrolaimidae</taxon>
        <taxon>Panagrolaimus</taxon>
    </lineage>
</organism>